<organism evidence="1 2">
    <name type="scientific">Salmonella phage F61</name>
    <dbReference type="NCBI Taxonomy" id="2982033"/>
    <lineage>
        <taxon>Viruses</taxon>
        <taxon>Duplodnaviria</taxon>
        <taxon>Heunggongvirae</taxon>
        <taxon>Uroviricota</taxon>
        <taxon>Caudoviricetes</taxon>
        <taxon>Drexlerviridae</taxon>
        <taxon>Tempevirinae</taxon>
        <taxon>Tlsvirus</taxon>
        <taxon>Tlsvirus F61</taxon>
    </lineage>
</organism>
<evidence type="ECO:0000313" key="2">
    <source>
        <dbReference type="Proteomes" id="UP001063234"/>
    </source>
</evidence>
<keyword evidence="2" id="KW-1185">Reference proteome</keyword>
<proteinExistence type="predicted"/>
<reference evidence="1" key="1">
    <citation type="submission" date="2022-08" db="EMBL/GenBank/DDBJ databases">
        <authorList>
            <person name="Parra M."/>
            <person name="Bayas-Rea R.D.L.A."/>
            <person name="D'Auria G."/>
            <person name="Reyes M."/>
            <person name="Zapata S."/>
        </authorList>
    </citation>
    <scope>NUCLEOTIDE SEQUENCE</scope>
</reference>
<protein>
    <submittedName>
        <fullName evidence="1">Uncharacterized protein</fullName>
    </submittedName>
</protein>
<evidence type="ECO:0000313" key="1">
    <source>
        <dbReference type="EMBL" id="UXM05390.1"/>
    </source>
</evidence>
<accession>A0A977R8R7</accession>
<name>A0A977R8R7_9CAUD</name>
<dbReference type="Proteomes" id="UP001063234">
    <property type="component" value="Segment"/>
</dbReference>
<dbReference type="EMBL" id="OP292674">
    <property type="protein sequence ID" value="UXM05390.1"/>
    <property type="molecule type" value="Genomic_DNA"/>
</dbReference>
<sequence length="41" mass="4933">MVSAQNREHVNMKNTTNKIIRLCSDFVVNVYFERMQNKKNM</sequence>